<dbReference type="Gene3D" id="3.20.20.450">
    <property type="entry name" value="EAL domain"/>
    <property type="match status" value="1"/>
</dbReference>
<dbReference type="CDD" id="cd01948">
    <property type="entry name" value="EAL"/>
    <property type="match status" value="1"/>
</dbReference>
<dbReference type="PANTHER" id="PTHR33121">
    <property type="entry name" value="CYCLIC DI-GMP PHOSPHODIESTERASE PDEF"/>
    <property type="match status" value="1"/>
</dbReference>
<comment type="caution">
    <text evidence="2">The sequence shown here is derived from an EMBL/GenBank/DDBJ whole genome shotgun (WGS) entry which is preliminary data.</text>
</comment>
<dbReference type="SUPFAM" id="SSF141868">
    <property type="entry name" value="EAL domain-like"/>
    <property type="match status" value="1"/>
</dbReference>
<dbReference type="AlphaFoldDB" id="A0A7W6ABY6"/>
<dbReference type="InterPro" id="IPR001633">
    <property type="entry name" value="EAL_dom"/>
</dbReference>
<evidence type="ECO:0000313" key="2">
    <source>
        <dbReference type="EMBL" id="MBB3879905.1"/>
    </source>
</evidence>
<dbReference type="Proteomes" id="UP000538670">
    <property type="component" value="Unassembled WGS sequence"/>
</dbReference>
<keyword evidence="3" id="KW-1185">Reference proteome</keyword>
<evidence type="ECO:0000259" key="1">
    <source>
        <dbReference type="PROSITE" id="PS50883"/>
    </source>
</evidence>
<dbReference type="PROSITE" id="PS50883">
    <property type="entry name" value="EAL"/>
    <property type="match status" value="1"/>
</dbReference>
<sequence length="391" mass="44063">MPEGYYDVEISNLALIEACWGAAVADQVIDHVQMRLHHAGLRVAQDDARGRFRIVCNMRRPGFVDHQHLADLPYRLSAEPISIERATNERAALHAVISWQCDNLPRYRSPRDIQVDHQERWFAIYKSDMQIVAYLFRCMKEGRLAPHWQAVRDYRDPGQVLYHEALLRFSEPNEALSPGVVFLALERTGLASTFDWLMVSHVIEELEAHPGVTLGVNISAHSAHLHGWWGSVIEDLRARPGLAQRLVVEITETEPLTHVADAVIFARRLRDCGVTLALDDFGTGYISIRHLMELMPAFVKTDGSFVKRAICPIDPCYALPHIVGLVHALGGTVIVEGVETAGMADLAYVSGAIWQQGYFHGEPGLIRSGITRPLPRLPDYEQRRTPAQWRH</sequence>
<accession>A0A7W6ABY6</accession>
<evidence type="ECO:0000313" key="3">
    <source>
        <dbReference type="Proteomes" id="UP000538670"/>
    </source>
</evidence>
<protein>
    <submittedName>
        <fullName evidence="2">EAL domain-containing protein (Putative c-di-GMP-specific phosphodiesterase class I)</fullName>
    </submittedName>
</protein>
<name>A0A7W6ABY6_9SPHN</name>
<dbReference type="RefSeq" id="WP_183952035.1">
    <property type="nucleotide sequence ID" value="NZ_JACIDH010000010.1"/>
</dbReference>
<dbReference type="InterPro" id="IPR035919">
    <property type="entry name" value="EAL_sf"/>
</dbReference>
<dbReference type="SMART" id="SM00052">
    <property type="entry name" value="EAL"/>
    <property type="match status" value="1"/>
</dbReference>
<dbReference type="Pfam" id="PF00563">
    <property type="entry name" value="EAL"/>
    <property type="match status" value="1"/>
</dbReference>
<gene>
    <name evidence="2" type="ORF">GGR48_002339</name>
</gene>
<dbReference type="PANTHER" id="PTHR33121:SF23">
    <property type="entry name" value="CYCLIC DI-GMP PHOSPHODIESTERASE PDEB"/>
    <property type="match status" value="1"/>
</dbReference>
<feature type="domain" description="EAL" evidence="1">
    <location>
        <begin position="128"/>
        <end position="377"/>
    </location>
</feature>
<dbReference type="InterPro" id="IPR050706">
    <property type="entry name" value="Cyclic-di-GMP_PDE-like"/>
</dbReference>
<proteinExistence type="predicted"/>
<dbReference type="GO" id="GO:0071111">
    <property type="term" value="F:cyclic-guanylate-specific phosphodiesterase activity"/>
    <property type="evidence" value="ECO:0007669"/>
    <property type="project" value="InterPro"/>
</dbReference>
<organism evidence="2 3">
    <name type="scientific">Sphingomonas pseudosanguinis</name>
    <dbReference type="NCBI Taxonomy" id="413712"/>
    <lineage>
        <taxon>Bacteria</taxon>
        <taxon>Pseudomonadati</taxon>
        <taxon>Pseudomonadota</taxon>
        <taxon>Alphaproteobacteria</taxon>
        <taxon>Sphingomonadales</taxon>
        <taxon>Sphingomonadaceae</taxon>
        <taxon>Sphingomonas</taxon>
    </lineage>
</organism>
<reference evidence="2 3" key="1">
    <citation type="submission" date="2020-08" db="EMBL/GenBank/DDBJ databases">
        <title>Genomic Encyclopedia of Type Strains, Phase IV (KMG-IV): sequencing the most valuable type-strain genomes for metagenomic binning, comparative biology and taxonomic classification.</title>
        <authorList>
            <person name="Goeker M."/>
        </authorList>
    </citation>
    <scope>NUCLEOTIDE SEQUENCE [LARGE SCALE GENOMIC DNA]</scope>
    <source>
        <strain evidence="2 3">DSM 19512</strain>
    </source>
</reference>
<dbReference type="EMBL" id="JACIDH010000010">
    <property type="protein sequence ID" value="MBB3879905.1"/>
    <property type="molecule type" value="Genomic_DNA"/>
</dbReference>